<dbReference type="InterPro" id="IPR028192">
    <property type="entry name" value="BMF"/>
</dbReference>
<dbReference type="GO" id="GO:0043065">
    <property type="term" value="P:positive regulation of apoptotic process"/>
    <property type="evidence" value="ECO:0007669"/>
    <property type="project" value="TreeGrafter"/>
</dbReference>
<keyword evidence="2" id="KW-1185">Reference proteome</keyword>
<protein>
    <submittedName>
        <fullName evidence="1">Bcl-2-modifying factor isoform X1</fullName>
    </submittedName>
</protein>
<reference evidence="1" key="1">
    <citation type="submission" date="2022-03" db="EMBL/GenBank/DDBJ databases">
        <authorList>
            <person name="Alioto T."/>
            <person name="Alioto T."/>
            <person name="Gomez Garrido J."/>
        </authorList>
    </citation>
    <scope>NUCLEOTIDE SEQUENCE</scope>
</reference>
<dbReference type="Proteomes" id="UP001295444">
    <property type="component" value="Chromosome 13"/>
</dbReference>
<gene>
    <name evidence="1" type="ORF">PECUL_23A010594</name>
</gene>
<sequence>MSGWEPVTAPSANHSQSLPSLLCSLQYSSMRGTHSYRAQFWNSAGERIPCSAPVCTPRLRMDHESYPNSDELDDDVFYPDDCDFLIPPLTPPSAFTQSQTYTCLLGRFQIFPLSHCCGPGCRNTDYEDKATQTLGPPSVSIDTMLPCGVTECPQRLFYGNAGFILQHPTYSLGDHLAYRRQEQSTERRIGRKLQCIGDQFHRHHLQKLRQQNRNQVWSQIFLFFRNLVIRNERNRRDANWR</sequence>
<dbReference type="PANTHER" id="PTHR32014">
    <property type="entry name" value="BCL-2-MODIFYING FACTOR"/>
    <property type="match status" value="1"/>
</dbReference>
<dbReference type="AlphaFoldDB" id="A0AAD1WYV6"/>
<dbReference type="GO" id="GO:0016459">
    <property type="term" value="C:myosin complex"/>
    <property type="evidence" value="ECO:0007669"/>
    <property type="project" value="TreeGrafter"/>
</dbReference>
<evidence type="ECO:0000313" key="2">
    <source>
        <dbReference type="Proteomes" id="UP001295444"/>
    </source>
</evidence>
<accession>A0AAD1WYV6</accession>
<dbReference type="GO" id="GO:0006915">
    <property type="term" value="P:apoptotic process"/>
    <property type="evidence" value="ECO:0007669"/>
    <property type="project" value="InterPro"/>
</dbReference>
<organism evidence="1 2">
    <name type="scientific">Pelobates cultripes</name>
    <name type="common">Western spadefoot toad</name>
    <dbReference type="NCBI Taxonomy" id="61616"/>
    <lineage>
        <taxon>Eukaryota</taxon>
        <taxon>Metazoa</taxon>
        <taxon>Chordata</taxon>
        <taxon>Craniata</taxon>
        <taxon>Vertebrata</taxon>
        <taxon>Euteleostomi</taxon>
        <taxon>Amphibia</taxon>
        <taxon>Batrachia</taxon>
        <taxon>Anura</taxon>
        <taxon>Pelobatoidea</taxon>
        <taxon>Pelobatidae</taxon>
        <taxon>Pelobates</taxon>
    </lineage>
</organism>
<proteinExistence type="predicted"/>
<evidence type="ECO:0000313" key="1">
    <source>
        <dbReference type="EMBL" id="CAH2328162.1"/>
    </source>
</evidence>
<name>A0AAD1WYV6_PELCU</name>
<dbReference type="EMBL" id="OW240924">
    <property type="protein sequence ID" value="CAH2328162.1"/>
    <property type="molecule type" value="Genomic_DNA"/>
</dbReference>
<dbReference type="GO" id="GO:0010507">
    <property type="term" value="P:negative regulation of autophagy"/>
    <property type="evidence" value="ECO:0007669"/>
    <property type="project" value="TreeGrafter"/>
</dbReference>
<dbReference type="Pfam" id="PF15185">
    <property type="entry name" value="BMF"/>
    <property type="match status" value="2"/>
</dbReference>
<dbReference type="PANTHER" id="PTHR32014:SF2">
    <property type="entry name" value="BCL-2-MODIFYING FACTOR"/>
    <property type="match status" value="1"/>
</dbReference>